<reference evidence="2" key="3">
    <citation type="submission" date="2020-12" db="UniProtKB">
        <authorList>
            <consortium name="EnsemblPlants"/>
        </authorList>
    </citation>
    <scope>IDENTIFICATION</scope>
</reference>
<proteinExistence type="predicted"/>
<evidence type="ECO:0000313" key="3">
    <source>
        <dbReference type="Proteomes" id="UP000006727"/>
    </source>
</evidence>
<dbReference type="InParanoid" id="A0A2K1ISN9"/>
<protein>
    <submittedName>
        <fullName evidence="1 2">Uncharacterized protein</fullName>
    </submittedName>
</protein>
<dbReference type="SUPFAM" id="SSF56219">
    <property type="entry name" value="DNase I-like"/>
    <property type="match status" value="1"/>
</dbReference>
<evidence type="ECO:0000313" key="1">
    <source>
        <dbReference type="EMBL" id="PNR32293.1"/>
    </source>
</evidence>
<reference evidence="1 3" key="1">
    <citation type="journal article" date="2008" name="Science">
        <title>The Physcomitrella genome reveals evolutionary insights into the conquest of land by plants.</title>
        <authorList>
            <person name="Rensing S."/>
            <person name="Lang D."/>
            <person name="Zimmer A."/>
            <person name="Terry A."/>
            <person name="Salamov A."/>
            <person name="Shapiro H."/>
            <person name="Nishiyama T."/>
            <person name="Perroud P.-F."/>
            <person name="Lindquist E."/>
            <person name="Kamisugi Y."/>
            <person name="Tanahashi T."/>
            <person name="Sakakibara K."/>
            <person name="Fujita T."/>
            <person name="Oishi K."/>
            <person name="Shin-I T."/>
            <person name="Kuroki Y."/>
            <person name="Toyoda A."/>
            <person name="Suzuki Y."/>
            <person name="Hashimoto A."/>
            <person name="Yamaguchi K."/>
            <person name="Sugano A."/>
            <person name="Kohara Y."/>
            <person name="Fujiyama A."/>
            <person name="Anterola A."/>
            <person name="Aoki S."/>
            <person name="Ashton N."/>
            <person name="Barbazuk W.B."/>
            <person name="Barker E."/>
            <person name="Bennetzen J."/>
            <person name="Bezanilla M."/>
            <person name="Blankenship R."/>
            <person name="Cho S.H."/>
            <person name="Dutcher S."/>
            <person name="Estelle M."/>
            <person name="Fawcett J.A."/>
            <person name="Gundlach H."/>
            <person name="Hanada K."/>
            <person name="Heyl A."/>
            <person name="Hicks K.A."/>
            <person name="Hugh J."/>
            <person name="Lohr M."/>
            <person name="Mayer K."/>
            <person name="Melkozernov A."/>
            <person name="Murata T."/>
            <person name="Nelson D."/>
            <person name="Pils B."/>
            <person name="Prigge M."/>
            <person name="Reiss B."/>
            <person name="Renner T."/>
            <person name="Rombauts S."/>
            <person name="Rushton P."/>
            <person name="Sanderfoot A."/>
            <person name="Schween G."/>
            <person name="Shiu S.-H."/>
            <person name="Stueber K."/>
            <person name="Theodoulou F.L."/>
            <person name="Tu H."/>
            <person name="Van de Peer Y."/>
            <person name="Verrier P.J."/>
            <person name="Waters E."/>
            <person name="Wood A."/>
            <person name="Yang L."/>
            <person name="Cove D."/>
            <person name="Cuming A."/>
            <person name="Hasebe M."/>
            <person name="Lucas S."/>
            <person name="Mishler D.B."/>
            <person name="Reski R."/>
            <person name="Grigoriev I."/>
            <person name="Quatrano R.S."/>
            <person name="Boore J.L."/>
        </authorList>
    </citation>
    <scope>NUCLEOTIDE SEQUENCE [LARGE SCALE GENOMIC DNA]</scope>
    <source>
        <strain evidence="2 3">cv. Gransden 2004</strain>
    </source>
</reference>
<dbReference type="EnsemblPlants" id="Pp3c21_19980V3.2">
    <property type="protein sequence ID" value="PAC:32915318.CDS.1"/>
    <property type="gene ID" value="Pp3c21_19980"/>
</dbReference>
<dbReference type="AlphaFoldDB" id="A0A2K1ISN9"/>
<dbReference type="EnsemblPlants" id="Pp3c21_19980V3.1">
    <property type="protein sequence ID" value="PAC:32915317.CDS.1"/>
    <property type="gene ID" value="Pp3c21_19980"/>
</dbReference>
<evidence type="ECO:0000313" key="2">
    <source>
        <dbReference type="EnsemblPlants" id="PAC:32915317.CDS.1"/>
    </source>
</evidence>
<dbReference type="EMBL" id="ABEU02000021">
    <property type="protein sequence ID" value="PNR32293.1"/>
    <property type="molecule type" value="Genomic_DNA"/>
</dbReference>
<dbReference type="PaxDb" id="3218-PP1S342_11V6.1"/>
<keyword evidence="3" id="KW-1185">Reference proteome</keyword>
<reference evidence="1 3" key="2">
    <citation type="journal article" date="2018" name="Plant J.">
        <title>The Physcomitrella patens chromosome-scale assembly reveals moss genome structure and evolution.</title>
        <authorList>
            <person name="Lang D."/>
            <person name="Ullrich K.K."/>
            <person name="Murat F."/>
            <person name="Fuchs J."/>
            <person name="Jenkins J."/>
            <person name="Haas F.B."/>
            <person name="Piednoel M."/>
            <person name="Gundlach H."/>
            <person name="Van Bel M."/>
            <person name="Meyberg R."/>
            <person name="Vives C."/>
            <person name="Morata J."/>
            <person name="Symeonidi A."/>
            <person name="Hiss M."/>
            <person name="Muchero W."/>
            <person name="Kamisugi Y."/>
            <person name="Saleh O."/>
            <person name="Blanc G."/>
            <person name="Decker E.L."/>
            <person name="van Gessel N."/>
            <person name="Grimwood J."/>
            <person name="Hayes R.D."/>
            <person name="Graham S.W."/>
            <person name="Gunter L.E."/>
            <person name="McDaniel S.F."/>
            <person name="Hoernstein S.N.W."/>
            <person name="Larsson A."/>
            <person name="Li F.W."/>
            <person name="Perroud P.F."/>
            <person name="Phillips J."/>
            <person name="Ranjan P."/>
            <person name="Rokshar D.S."/>
            <person name="Rothfels C.J."/>
            <person name="Schneider L."/>
            <person name="Shu S."/>
            <person name="Stevenson D.W."/>
            <person name="Thummler F."/>
            <person name="Tillich M."/>
            <person name="Villarreal Aguilar J.C."/>
            <person name="Widiez T."/>
            <person name="Wong G.K."/>
            <person name="Wymore A."/>
            <person name="Zhang Y."/>
            <person name="Zimmer A.D."/>
            <person name="Quatrano R.S."/>
            <person name="Mayer K.F.X."/>
            <person name="Goodstein D."/>
            <person name="Casacuberta J.M."/>
            <person name="Vandepoele K."/>
            <person name="Reski R."/>
            <person name="Cuming A.C."/>
            <person name="Tuskan G.A."/>
            <person name="Maumus F."/>
            <person name="Salse J."/>
            <person name="Schmutz J."/>
            <person name="Rensing S.A."/>
        </authorList>
    </citation>
    <scope>NUCLEOTIDE SEQUENCE [LARGE SCALE GENOMIC DNA]</scope>
    <source>
        <strain evidence="2 3">cv. Gransden 2004</strain>
    </source>
</reference>
<name>A0A2K1ISN9_PHYPA</name>
<dbReference type="InterPro" id="IPR036691">
    <property type="entry name" value="Endo/exonu/phosph_ase_sf"/>
</dbReference>
<dbReference type="Gramene" id="Pp3c21_19980V3.1">
    <property type="protein sequence ID" value="PAC:32915317.CDS.1"/>
    <property type="gene ID" value="Pp3c21_19980"/>
</dbReference>
<sequence>MEVLCLQEHKLRGRKLSELGPKIWRHTTFFSCEASPGYNQVDGQDGTGGGRICMFISPRIHHLIVSHRIVGANMAQWVIFRGYQGGDVAVLNVYTPHTSQEQILPWQELLRLQGCYWVVCSDRIMVEAARIKSSTCDKLLSGREKEEFHLLKSHL</sequence>
<dbReference type="Proteomes" id="UP000006727">
    <property type="component" value="Chromosome 21"/>
</dbReference>
<accession>A0A2K1ISN9</accession>
<gene>
    <name evidence="1" type="ORF">PHYPA_026419</name>
</gene>
<dbReference type="Gramene" id="Pp3c21_19980V3.2">
    <property type="protein sequence ID" value="PAC:32915318.CDS.1"/>
    <property type="gene ID" value="Pp3c21_19980"/>
</dbReference>
<dbReference type="Gene3D" id="3.60.10.10">
    <property type="entry name" value="Endonuclease/exonuclease/phosphatase"/>
    <property type="match status" value="1"/>
</dbReference>
<organism evidence="1">
    <name type="scientific">Physcomitrium patens</name>
    <name type="common">Spreading-leaved earth moss</name>
    <name type="synonym">Physcomitrella patens</name>
    <dbReference type="NCBI Taxonomy" id="3218"/>
    <lineage>
        <taxon>Eukaryota</taxon>
        <taxon>Viridiplantae</taxon>
        <taxon>Streptophyta</taxon>
        <taxon>Embryophyta</taxon>
        <taxon>Bryophyta</taxon>
        <taxon>Bryophytina</taxon>
        <taxon>Bryopsida</taxon>
        <taxon>Funariidae</taxon>
        <taxon>Funariales</taxon>
        <taxon>Funariaceae</taxon>
        <taxon>Physcomitrium</taxon>
    </lineage>
</organism>